<evidence type="ECO:0000256" key="3">
    <source>
        <dbReference type="ARBA" id="ARBA00022517"/>
    </source>
</evidence>
<dbReference type="GO" id="GO:0042273">
    <property type="term" value="P:ribosomal large subunit biogenesis"/>
    <property type="evidence" value="ECO:0007669"/>
    <property type="project" value="TreeGrafter"/>
</dbReference>
<dbReference type="GO" id="GO:0000447">
    <property type="term" value="P:endonucleolytic cleavage in ITS1 to separate SSU-rRNA from 5.8S rRNA and LSU-rRNA from tricistronic rRNA transcript (SSU-rRNA, 5.8S rRNA, LSU-rRNA)"/>
    <property type="evidence" value="ECO:0007669"/>
    <property type="project" value="TreeGrafter"/>
</dbReference>
<name>A0A1B6D477_9HEMI</name>
<dbReference type="AlphaFoldDB" id="A0A1B6D477"/>
<comment type="subcellular location">
    <subcellularLocation>
        <location evidence="1 5">Nucleus</location>
    </subcellularLocation>
</comment>
<organism evidence="7">
    <name type="scientific">Clastoptera arizonana</name>
    <name type="common">Arizona spittle bug</name>
    <dbReference type="NCBI Taxonomy" id="38151"/>
    <lineage>
        <taxon>Eukaryota</taxon>
        <taxon>Metazoa</taxon>
        <taxon>Ecdysozoa</taxon>
        <taxon>Arthropoda</taxon>
        <taxon>Hexapoda</taxon>
        <taxon>Insecta</taxon>
        <taxon>Pterygota</taxon>
        <taxon>Neoptera</taxon>
        <taxon>Paraneoptera</taxon>
        <taxon>Hemiptera</taxon>
        <taxon>Auchenorrhyncha</taxon>
        <taxon>Cercopoidea</taxon>
        <taxon>Clastopteridae</taxon>
        <taxon>Clastoptera</taxon>
    </lineage>
</organism>
<evidence type="ECO:0000256" key="5">
    <source>
        <dbReference type="RuleBase" id="RU364132"/>
    </source>
</evidence>
<dbReference type="PANTHER" id="PTHR17602">
    <property type="entry name" value="RIBOSOME BIOGENESIS REGULATORY PROTEIN"/>
    <property type="match status" value="1"/>
</dbReference>
<keyword evidence="3 5" id="KW-0690">Ribosome biogenesis</keyword>
<keyword evidence="4 5" id="KW-0539">Nucleus</keyword>
<dbReference type="PANTHER" id="PTHR17602:SF4">
    <property type="entry name" value="RIBOSOME BIOGENESIS REGULATORY PROTEIN HOMOLOG"/>
    <property type="match status" value="1"/>
</dbReference>
<feature type="region of interest" description="Disordered" evidence="6">
    <location>
        <begin position="288"/>
        <end position="350"/>
    </location>
</feature>
<dbReference type="InterPro" id="IPR007023">
    <property type="entry name" value="Ribosom_reg"/>
</dbReference>
<accession>A0A1B6D477</accession>
<evidence type="ECO:0000256" key="4">
    <source>
        <dbReference type="ARBA" id="ARBA00023242"/>
    </source>
</evidence>
<dbReference type="EMBL" id="GEDC01016923">
    <property type="protein sequence ID" value="JAS20375.1"/>
    <property type="molecule type" value="Transcribed_RNA"/>
</dbReference>
<gene>
    <name evidence="7" type="ORF">g.4978</name>
</gene>
<proteinExistence type="inferred from homology"/>
<evidence type="ECO:0000313" key="7">
    <source>
        <dbReference type="EMBL" id="JAS20375.1"/>
    </source>
</evidence>
<sequence length="350" mass="39803">MDVVSEAFLKAEKNREKFKPITVEKLIDLDYDLGTLLALDTNDLDTKQLRSNKEKYLLNLARDNTQLLLNTIWELPAERVEDAIVVKLPAPTYILPREKPAPKPKPLTRWQKFAIEKGIKKTKKAKATWDDILKKWVPLHGFKRAAAEKEKNWLLEVPQNADPYVDRFELEAKTKQEKVAKNEFQRLRNLAAAKSIKVPRVGLPPTEKLSSEQLKTATVVAKVSTASIGKFQPRLAKEKDTNLQQTKLLPGNKKRKHIQLRSDQEKANNMSILDSIINKRPKLDIEKAVNQKVFSEDQTQQPEKRQNKGKGKKRTTFGGKKGRGAGKRSAAKPVAGKGNRNRMVGGRKRR</sequence>
<comment type="function">
    <text evidence="5">Involved in ribosomal large subunit assembly.</text>
</comment>
<evidence type="ECO:0000256" key="2">
    <source>
        <dbReference type="ARBA" id="ARBA00010077"/>
    </source>
</evidence>
<reference evidence="7" key="1">
    <citation type="submission" date="2015-12" db="EMBL/GenBank/DDBJ databases">
        <title>De novo transcriptome assembly of four potential Pierce s Disease insect vectors from Arizona vineyards.</title>
        <authorList>
            <person name="Tassone E.E."/>
        </authorList>
    </citation>
    <scope>NUCLEOTIDE SEQUENCE</scope>
</reference>
<dbReference type="Pfam" id="PF04939">
    <property type="entry name" value="RRS1"/>
    <property type="match status" value="1"/>
</dbReference>
<dbReference type="GO" id="GO:0030687">
    <property type="term" value="C:preribosome, large subunit precursor"/>
    <property type="evidence" value="ECO:0007669"/>
    <property type="project" value="TreeGrafter"/>
</dbReference>
<feature type="compositionally biased region" description="Basic residues" evidence="6">
    <location>
        <begin position="307"/>
        <end position="330"/>
    </location>
</feature>
<evidence type="ECO:0000256" key="6">
    <source>
        <dbReference type="SAM" id="MobiDB-lite"/>
    </source>
</evidence>
<protein>
    <recommendedName>
        <fullName evidence="5">Ribosome biogenesis regulatory protein</fullName>
    </recommendedName>
</protein>
<dbReference type="GO" id="GO:0005730">
    <property type="term" value="C:nucleolus"/>
    <property type="evidence" value="ECO:0007669"/>
    <property type="project" value="TreeGrafter"/>
</dbReference>
<evidence type="ECO:0000256" key="1">
    <source>
        <dbReference type="ARBA" id="ARBA00004123"/>
    </source>
</evidence>
<feature type="compositionally biased region" description="Polar residues" evidence="6">
    <location>
        <begin position="292"/>
        <end position="301"/>
    </location>
</feature>
<comment type="similarity">
    <text evidence="2 5">Belongs to the RRS1 family.</text>
</comment>